<keyword evidence="4" id="KW-0472">Membrane</keyword>
<dbReference type="AlphaFoldDB" id="A0A7C9MCV3"/>
<keyword evidence="3" id="KW-0732">Signal</keyword>
<dbReference type="Pfam" id="PF02608">
    <property type="entry name" value="Bmp"/>
    <property type="match status" value="1"/>
</dbReference>
<dbReference type="EMBL" id="WUPT01000001">
    <property type="protein sequence ID" value="MXQ07831.1"/>
    <property type="molecule type" value="Genomic_DNA"/>
</dbReference>
<comment type="caution">
    <text evidence="7">The sequence shown here is derived from an EMBL/GenBank/DDBJ whole genome shotgun (WGS) entry which is preliminary data.</text>
</comment>
<evidence type="ECO:0000259" key="6">
    <source>
        <dbReference type="Pfam" id="PF02608"/>
    </source>
</evidence>
<keyword evidence="5" id="KW-0449">Lipoprotein</keyword>
<protein>
    <submittedName>
        <fullName evidence="7">BMP family ABC transporter substrate-binding protein</fullName>
    </submittedName>
</protein>
<dbReference type="InterPro" id="IPR003760">
    <property type="entry name" value="PnrA-like"/>
</dbReference>
<reference evidence="7 8" key="2">
    <citation type="submission" date="2020-03" db="EMBL/GenBank/DDBJ databases">
        <title>Kangsaoukella pontilimi gen. nov., sp. nov., a new member of the family Rhodobacteraceae isolated from a tidal mudflat.</title>
        <authorList>
            <person name="Kim I.S."/>
        </authorList>
    </citation>
    <scope>NUCLEOTIDE SEQUENCE [LARGE SCALE GENOMIC DNA]</scope>
    <source>
        <strain evidence="7 8">GH1-50</strain>
    </source>
</reference>
<accession>A0A7C9MCV3</accession>
<evidence type="ECO:0000256" key="2">
    <source>
        <dbReference type="ARBA" id="ARBA00022475"/>
    </source>
</evidence>
<dbReference type="RefSeq" id="WP_160763684.1">
    <property type="nucleotide sequence ID" value="NZ_WUPT01000001.1"/>
</dbReference>
<dbReference type="InterPro" id="IPR050957">
    <property type="entry name" value="BMP_lipoprotein"/>
</dbReference>
<reference evidence="7 8" key="1">
    <citation type="submission" date="2019-12" db="EMBL/GenBank/DDBJ databases">
        <authorList>
            <person name="Lee S.D."/>
        </authorList>
    </citation>
    <scope>NUCLEOTIDE SEQUENCE [LARGE SCALE GENOMIC DNA]</scope>
    <source>
        <strain evidence="7 8">GH1-50</strain>
    </source>
</reference>
<proteinExistence type="predicted"/>
<dbReference type="PANTHER" id="PTHR34296">
    <property type="entry name" value="TRANSCRIPTIONAL ACTIVATOR PROTEIN MED"/>
    <property type="match status" value="1"/>
</dbReference>
<name>A0A7C9MCV3_9RHOB</name>
<evidence type="ECO:0000256" key="1">
    <source>
        <dbReference type="ARBA" id="ARBA00004236"/>
    </source>
</evidence>
<evidence type="ECO:0000256" key="3">
    <source>
        <dbReference type="ARBA" id="ARBA00022729"/>
    </source>
</evidence>
<evidence type="ECO:0000256" key="5">
    <source>
        <dbReference type="ARBA" id="ARBA00023288"/>
    </source>
</evidence>
<dbReference type="Gene3D" id="3.40.50.2300">
    <property type="match status" value="2"/>
</dbReference>
<evidence type="ECO:0000313" key="8">
    <source>
        <dbReference type="Proteomes" id="UP000480350"/>
    </source>
</evidence>
<dbReference type="GO" id="GO:0005886">
    <property type="term" value="C:plasma membrane"/>
    <property type="evidence" value="ECO:0007669"/>
    <property type="project" value="UniProtKB-SubCell"/>
</dbReference>
<evidence type="ECO:0000256" key="4">
    <source>
        <dbReference type="ARBA" id="ARBA00023136"/>
    </source>
</evidence>
<gene>
    <name evidence="7" type="ORF">GQ651_08225</name>
</gene>
<dbReference type="CDD" id="cd06304">
    <property type="entry name" value="PBP1_BmpA_Med_PnrA-like"/>
    <property type="match status" value="1"/>
</dbReference>
<keyword evidence="2" id="KW-1003">Cell membrane</keyword>
<organism evidence="7 8">
    <name type="scientific">Kangsaoukella pontilimi</name>
    <dbReference type="NCBI Taxonomy" id="2691042"/>
    <lineage>
        <taxon>Bacteria</taxon>
        <taxon>Pseudomonadati</taxon>
        <taxon>Pseudomonadota</taxon>
        <taxon>Alphaproteobacteria</taxon>
        <taxon>Rhodobacterales</taxon>
        <taxon>Paracoccaceae</taxon>
        <taxon>Kangsaoukella</taxon>
    </lineage>
</organism>
<keyword evidence="8" id="KW-1185">Reference proteome</keyword>
<dbReference type="Proteomes" id="UP000480350">
    <property type="component" value="Unassembled WGS sequence"/>
</dbReference>
<dbReference type="PANTHER" id="PTHR34296:SF2">
    <property type="entry name" value="ABC TRANSPORTER GUANOSINE-BINDING PROTEIN NUPN"/>
    <property type="match status" value="1"/>
</dbReference>
<feature type="domain" description="ABC transporter substrate-binding protein PnrA-like" evidence="6">
    <location>
        <begin position="2"/>
        <end position="275"/>
    </location>
</feature>
<evidence type="ECO:0000313" key="7">
    <source>
        <dbReference type="EMBL" id="MXQ07831.1"/>
    </source>
</evidence>
<sequence>MKISVIFVGELHDTGFNACALEGAQRLQRDSRGDEIEVVSGIPYDPGAMERALRKAAARSDGVVFIGGQGNRVTPDIATEFPDRAFAVVQGNVVGANLASYDVLQEQSAFLAGVLAARMTRTGTVGHLSGHRVVPGLKGRAAFAAGVRHADKSIRLVTGFCGTQDDSAVTEHWARGIAGDGADVLFTMLNAARDGATRACRATGMRQIGNAVDWCQIDPDVFVASAVARIDLGVELAIDDIREGVRPGKIRELGLGEKAVSLSMASDVPDYIRQEVEDLAGEIAVGTVTIDAVYEGPEFEAAA</sequence>
<comment type="subcellular location">
    <subcellularLocation>
        <location evidence="1">Cell membrane</location>
    </subcellularLocation>
</comment>